<evidence type="ECO:0000313" key="3">
    <source>
        <dbReference type="Proteomes" id="UP000663844"/>
    </source>
</evidence>
<accession>A0A820R7Y4</accession>
<comment type="caution">
    <text evidence="2">The sequence shown here is derived from an EMBL/GenBank/DDBJ whole genome shotgun (WGS) entry which is preliminary data.</text>
</comment>
<dbReference type="EMBL" id="CAJOAZ010030485">
    <property type="protein sequence ID" value="CAF4433336.1"/>
    <property type="molecule type" value="Genomic_DNA"/>
</dbReference>
<reference evidence="2" key="1">
    <citation type="submission" date="2021-02" db="EMBL/GenBank/DDBJ databases">
        <authorList>
            <person name="Nowell W R."/>
        </authorList>
    </citation>
    <scope>NUCLEOTIDE SEQUENCE</scope>
</reference>
<gene>
    <name evidence="2" type="ORF">OXD698_LOCUS53367</name>
</gene>
<organism evidence="2 3">
    <name type="scientific">Adineta steineri</name>
    <dbReference type="NCBI Taxonomy" id="433720"/>
    <lineage>
        <taxon>Eukaryota</taxon>
        <taxon>Metazoa</taxon>
        <taxon>Spiralia</taxon>
        <taxon>Gnathifera</taxon>
        <taxon>Rotifera</taxon>
        <taxon>Eurotatoria</taxon>
        <taxon>Bdelloidea</taxon>
        <taxon>Adinetida</taxon>
        <taxon>Adinetidae</taxon>
        <taxon>Adineta</taxon>
    </lineage>
</organism>
<protein>
    <submittedName>
        <fullName evidence="2">Uncharacterized protein</fullName>
    </submittedName>
</protein>
<evidence type="ECO:0000313" key="2">
    <source>
        <dbReference type="EMBL" id="CAF4433336.1"/>
    </source>
</evidence>
<proteinExistence type="predicted"/>
<name>A0A820R7Y4_9BILA</name>
<feature type="region of interest" description="Disordered" evidence="1">
    <location>
        <begin position="85"/>
        <end position="105"/>
    </location>
</feature>
<dbReference type="Proteomes" id="UP000663844">
    <property type="component" value="Unassembled WGS sequence"/>
</dbReference>
<feature type="non-terminal residue" evidence="2">
    <location>
        <position position="1"/>
    </location>
</feature>
<feature type="compositionally biased region" description="Low complexity" evidence="1">
    <location>
        <begin position="88"/>
        <end position="105"/>
    </location>
</feature>
<sequence>SQTPTVRGGFWIIYEASHPNAEVHLHCGARDKIGIPLSSNSVSPPSVSTSFDHGWSRLAFNNPPNPPTTTTINDHMMRIHLTATTPRSSSSININDSKSIIHSNL</sequence>
<evidence type="ECO:0000256" key="1">
    <source>
        <dbReference type="SAM" id="MobiDB-lite"/>
    </source>
</evidence>
<dbReference type="AlphaFoldDB" id="A0A820R7Y4"/>